<feature type="transmembrane region" description="Helical" evidence="1">
    <location>
        <begin position="37"/>
        <end position="57"/>
    </location>
</feature>
<feature type="transmembrane region" description="Helical" evidence="1">
    <location>
        <begin position="99"/>
        <end position="119"/>
    </location>
</feature>
<evidence type="ECO:0000256" key="1">
    <source>
        <dbReference type="SAM" id="Phobius"/>
    </source>
</evidence>
<sequence length="257" mass="30051">MTITAFILLLLIILPFIAFVLFSVLKNKKLRLRSYYLIEALLVLLFTSIGHLYYYNVYNLNILPDKENLNTFVLVLLVGTIAMYIYHTIYIKIKKAEKLSIQAIATFFLFTILFFIWIIPLGHKYLYVDRLDTKEGLFANPHMEEAMIEEDKNIMVGLIDSSYDPLMQPRTSRSYENYFYIKNNGSIPYNGNIFLLLFDEDDEPITVKLFEDITIAPNSEQLLIEPRKNSFHPSEWNEHSFTTKQKVETFEAVITGK</sequence>
<keyword evidence="1" id="KW-1133">Transmembrane helix</keyword>
<keyword evidence="1" id="KW-0472">Membrane</keyword>
<evidence type="ECO:0000313" key="2">
    <source>
        <dbReference type="EMBL" id="GGP16714.1"/>
    </source>
</evidence>
<dbReference type="EMBL" id="BMLW01000022">
    <property type="protein sequence ID" value="GGP16714.1"/>
    <property type="molecule type" value="Genomic_DNA"/>
</dbReference>
<evidence type="ECO:0000313" key="3">
    <source>
        <dbReference type="Proteomes" id="UP000641206"/>
    </source>
</evidence>
<proteinExistence type="predicted"/>
<dbReference type="RefSeq" id="WP_188738282.1">
    <property type="nucleotide sequence ID" value="NZ_BMLW01000022.1"/>
</dbReference>
<feature type="transmembrane region" description="Helical" evidence="1">
    <location>
        <begin position="6"/>
        <end position="25"/>
    </location>
</feature>
<reference evidence="3" key="1">
    <citation type="journal article" date="2019" name="Int. J. Syst. Evol. Microbiol.">
        <title>The Global Catalogue of Microorganisms (GCM) 10K type strain sequencing project: providing services to taxonomists for standard genome sequencing and annotation.</title>
        <authorList>
            <consortium name="The Broad Institute Genomics Platform"/>
            <consortium name="The Broad Institute Genome Sequencing Center for Infectious Disease"/>
            <person name="Wu L."/>
            <person name="Ma J."/>
        </authorList>
    </citation>
    <scope>NUCLEOTIDE SEQUENCE [LARGE SCALE GENOMIC DNA]</scope>
    <source>
        <strain evidence="3">CGMCC 1.7693</strain>
    </source>
</reference>
<dbReference type="Proteomes" id="UP000641206">
    <property type="component" value="Unassembled WGS sequence"/>
</dbReference>
<organism evidence="2 3">
    <name type="scientific">Oceanobacillus neutriphilus</name>
    <dbReference type="NCBI Taxonomy" id="531815"/>
    <lineage>
        <taxon>Bacteria</taxon>
        <taxon>Bacillati</taxon>
        <taxon>Bacillota</taxon>
        <taxon>Bacilli</taxon>
        <taxon>Bacillales</taxon>
        <taxon>Bacillaceae</taxon>
        <taxon>Oceanobacillus</taxon>
    </lineage>
</organism>
<comment type="caution">
    <text evidence="2">The sequence shown here is derived from an EMBL/GenBank/DDBJ whole genome shotgun (WGS) entry which is preliminary data.</text>
</comment>
<name>A0ABQ2P375_9BACI</name>
<accession>A0ABQ2P375</accession>
<keyword evidence="1" id="KW-0812">Transmembrane</keyword>
<protein>
    <submittedName>
        <fullName evidence="2">Uncharacterized protein</fullName>
    </submittedName>
</protein>
<gene>
    <name evidence="2" type="ORF">GCM10011346_49820</name>
</gene>
<feature type="transmembrane region" description="Helical" evidence="1">
    <location>
        <begin position="69"/>
        <end position="87"/>
    </location>
</feature>
<keyword evidence="3" id="KW-1185">Reference proteome</keyword>